<evidence type="ECO:0000256" key="2">
    <source>
        <dbReference type="ARBA" id="ARBA00022837"/>
    </source>
</evidence>
<evidence type="ECO:0000256" key="3">
    <source>
        <dbReference type="SAM" id="MobiDB-lite"/>
    </source>
</evidence>
<feature type="compositionally biased region" description="Polar residues" evidence="3">
    <location>
        <begin position="604"/>
        <end position="613"/>
    </location>
</feature>
<feature type="region of interest" description="Disordered" evidence="3">
    <location>
        <begin position="660"/>
        <end position="681"/>
    </location>
</feature>
<dbReference type="GO" id="GO:0046872">
    <property type="term" value="F:metal ion binding"/>
    <property type="evidence" value="ECO:0007669"/>
    <property type="project" value="UniProtKB-KW"/>
</dbReference>
<keyword evidence="6" id="KW-1185">Reference proteome</keyword>
<dbReference type="Gene3D" id="2.60.40.150">
    <property type="entry name" value="C2 domain"/>
    <property type="match status" value="1"/>
</dbReference>
<feature type="domain" description="C2" evidence="4">
    <location>
        <begin position="1"/>
        <end position="118"/>
    </location>
</feature>
<dbReference type="SMART" id="SM00239">
    <property type="entry name" value="C2"/>
    <property type="match status" value="1"/>
</dbReference>
<protein>
    <submittedName>
        <fullName evidence="5">Protein related to calcineurin temperature suppressor cts1</fullName>
    </submittedName>
</protein>
<dbReference type="Proteomes" id="UP000217199">
    <property type="component" value="Unassembled WGS sequence"/>
</dbReference>
<feature type="compositionally biased region" description="Basic and acidic residues" evidence="3">
    <location>
        <begin position="625"/>
        <end position="642"/>
    </location>
</feature>
<dbReference type="InterPro" id="IPR000008">
    <property type="entry name" value="C2_dom"/>
</dbReference>
<accession>A0A286UA40</accession>
<sequence>MSIVTSSAKLKELGTLVVVVLKAQNLPDKHTFTKQDPFVTIQLGQSKASTDIDKRGGQHPVWDKDLHIKVLAGDTIENRTLKVFCFAKEPREDDLIGTGEVDIAETLRKPVPEFDDWVKLYDNGTQRGEVYLEMTFFPSGPRPLVRRPSKLPPNERLARPPQTPPKDYNSLPHGSPTRTSLAPFRPSSHSPSPKLRADAPLPPIPDEHPVSLLASGRRASIPTSDASKNGSISASNPEPVVPPSLRPGGPSRRHQHTASLPSNAHSPLAEPRPHSTLSAHDQGYSPGHNQAPLPGTYTPPAQSTYSVPESSYSYPPVFPTVTPTVTTSYESYDPPPLDRPIYYDSTPKPAPSPIEPGPNASISIAFPEPHISQLPTFPHNTSVSFPSHTASYHSYSTPPPNLGRHSVQPQPQLQEVDPREQGHLASRYNQPLPLPPGAQPHPQQKSHSQTQPQMHTHRTSTHSSELPAVPHVRSPSPITSPHAISTPPPYSQTSPHQGYHSLSPGHSPGISPSHSYSHGQGHSEHLHSGHHSHSPSRSPSPPRLSKTPVPDSYLERERNALSRARQEEEDEELARRLAAELEISEDAQDHHRSKGKERYDDSKPSYSSGASPRTSTYTSSKHTSHASEKKPVEKELSQEEKDAEFARRLAWELNEDLVKAEKEKERRGSGDAGGMPGGWHA</sequence>
<proteinExistence type="predicted"/>
<gene>
    <name evidence="5" type="ORF">PNOK_0804500</name>
</gene>
<dbReference type="AlphaFoldDB" id="A0A286UA40"/>
<dbReference type="PANTHER" id="PTHR46502">
    <property type="entry name" value="C2 DOMAIN-CONTAINING"/>
    <property type="match status" value="1"/>
</dbReference>
<keyword evidence="2" id="KW-0106">Calcium</keyword>
<dbReference type="Pfam" id="PF00168">
    <property type="entry name" value="C2"/>
    <property type="match status" value="1"/>
</dbReference>
<evidence type="ECO:0000313" key="5">
    <source>
        <dbReference type="EMBL" id="PAV16425.1"/>
    </source>
</evidence>
<feature type="region of interest" description="Disordered" evidence="3">
    <location>
        <begin position="142"/>
        <end position="642"/>
    </location>
</feature>
<evidence type="ECO:0000259" key="4">
    <source>
        <dbReference type="PROSITE" id="PS50004"/>
    </source>
</evidence>
<feature type="compositionally biased region" description="Basic and acidic residues" evidence="3">
    <location>
        <begin position="553"/>
        <end position="566"/>
    </location>
</feature>
<feature type="compositionally biased region" description="Low complexity" evidence="3">
    <location>
        <begin position="303"/>
        <end position="332"/>
    </location>
</feature>
<dbReference type="OrthoDB" id="270970at2759"/>
<name>A0A286UA40_9AGAM</name>
<organism evidence="5 6">
    <name type="scientific">Pyrrhoderma noxium</name>
    <dbReference type="NCBI Taxonomy" id="2282107"/>
    <lineage>
        <taxon>Eukaryota</taxon>
        <taxon>Fungi</taxon>
        <taxon>Dikarya</taxon>
        <taxon>Basidiomycota</taxon>
        <taxon>Agaricomycotina</taxon>
        <taxon>Agaricomycetes</taxon>
        <taxon>Hymenochaetales</taxon>
        <taxon>Hymenochaetaceae</taxon>
        <taxon>Pyrrhoderma</taxon>
    </lineage>
</organism>
<dbReference type="STRING" id="2282107.A0A286UA40"/>
<evidence type="ECO:0000313" key="6">
    <source>
        <dbReference type="Proteomes" id="UP000217199"/>
    </source>
</evidence>
<dbReference type="InParanoid" id="A0A286UA40"/>
<feature type="compositionally biased region" description="Polar residues" evidence="3">
    <location>
        <begin position="221"/>
        <end position="236"/>
    </location>
</feature>
<feature type="compositionally biased region" description="Basic and acidic residues" evidence="3">
    <location>
        <begin position="660"/>
        <end position="669"/>
    </location>
</feature>
<dbReference type="EMBL" id="NBII01000008">
    <property type="protein sequence ID" value="PAV16425.1"/>
    <property type="molecule type" value="Genomic_DNA"/>
</dbReference>
<dbReference type="InterPro" id="IPR035892">
    <property type="entry name" value="C2_domain_sf"/>
</dbReference>
<keyword evidence="1" id="KW-0479">Metal-binding</keyword>
<dbReference type="PANTHER" id="PTHR46502:SF2">
    <property type="entry name" value="16 KDA PHLOEM PROTEIN 2"/>
    <property type="match status" value="1"/>
</dbReference>
<dbReference type="PROSITE" id="PS50004">
    <property type="entry name" value="C2"/>
    <property type="match status" value="1"/>
</dbReference>
<evidence type="ECO:0000256" key="1">
    <source>
        <dbReference type="ARBA" id="ARBA00022723"/>
    </source>
</evidence>
<dbReference type="SUPFAM" id="SSF49562">
    <property type="entry name" value="C2 domain (Calcium/lipid-binding domain, CaLB)"/>
    <property type="match status" value="1"/>
</dbReference>
<comment type="caution">
    <text evidence="5">The sequence shown here is derived from an EMBL/GenBank/DDBJ whole genome shotgun (WGS) entry which is preliminary data.</text>
</comment>
<reference evidence="5 6" key="1">
    <citation type="journal article" date="2017" name="Mol. Ecol.">
        <title>Comparative and population genomic landscape of Phellinus noxius: A hypervariable fungus causing root rot in trees.</title>
        <authorList>
            <person name="Chung C.L."/>
            <person name="Lee T.J."/>
            <person name="Akiba M."/>
            <person name="Lee H.H."/>
            <person name="Kuo T.H."/>
            <person name="Liu D."/>
            <person name="Ke H.M."/>
            <person name="Yokoi T."/>
            <person name="Roa M.B."/>
            <person name="Lu M.J."/>
            <person name="Chang Y.Y."/>
            <person name="Ann P.J."/>
            <person name="Tsai J.N."/>
            <person name="Chen C.Y."/>
            <person name="Tzean S.S."/>
            <person name="Ota Y."/>
            <person name="Hattori T."/>
            <person name="Sahashi N."/>
            <person name="Liou R.F."/>
            <person name="Kikuchi T."/>
            <person name="Tsai I.J."/>
        </authorList>
    </citation>
    <scope>NUCLEOTIDE SEQUENCE [LARGE SCALE GENOMIC DNA]</scope>
    <source>
        <strain evidence="5 6">FFPRI411160</strain>
    </source>
</reference>
<feature type="compositionally biased region" description="Polar residues" evidence="3">
    <location>
        <begin position="445"/>
        <end position="454"/>
    </location>
</feature>
<feature type="compositionally biased region" description="Low complexity" evidence="3">
    <location>
        <begin position="500"/>
        <end position="520"/>
    </location>
</feature>
<feature type="compositionally biased region" description="Polar residues" evidence="3">
    <location>
        <begin position="373"/>
        <end position="396"/>
    </location>
</feature>
<feature type="compositionally biased region" description="Gly residues" evidence="3">
    <location>
        <begin position="670"/>
        <end position="681"/>
    </location>
</feature>